<keyword evidence="3" id="KW-1185">Reference proteome</keyword>
<evidence type="ECO:0000256" key="1">
    <source>
        <dbReference type="SAM" id="Phobius"/>
    </source>
</evidence>
<accession>A0ABT9TMR8</accession>
<keyword evidence="1" id="KW-0812">Transmembrane</keyword>
<keyword evidence="1" id="KW-0472">Membrane</keyword>
<name>A0ABT9TMR8_PAENI</name>
<comment type="caution">
    <text evidence="2">The sequence shown here is derived from an EMBL/GenBank/DDBJ whole genome shotgun (WGS) entry which is preliminary data.</text>
</comment>
<dbReference type="Proteomes" id="UP001244563">
    <property type="component" value="Unassembled WGS sequence"/>
</dbReference>
<keyword evidence="1" id="KW-1133">Transmembrane helix</keyword>
<feature type="transmembrane region" description="Helical" evidence="1">
    <location>
        <begin position="50"/>
        <end position="68"/>
    </location>
</feature>
<dbReference type="RefSeq" id="WP_039239656.1">
    <property type="nucleotide sequence ID" value="NZ_BDDW01000006.1"/>
</dbReference>
<proteinExistence type="predicted"/>
<reference evidence="2 3" key="1">
    <citation type="submission" date="2023-07" db="EMBL/GenBank/DDBJ databases">
        <title>Sorghum-associated microbial communities from plants grown in Nebraska, USA.</title>
        <authorList>
            <person name="Schachtman D."/>
        </authorList>
    </citation>
    <scope>NUCLEOTIDE SEQUENCE [LARGE SCALE GENOMIC DNA]</scope>
    <source>
        <strain evidence="2 3">CC523</strain>
    </source>
</reference>
<sequence length="82" mass="8484">MATTSESLLMRQSRRQRALALVFGLSMVGLLASIFLTGGSPLFPGVTGPLLVLVCFLAAAGSVVGLAITRSRRAAEEAVHGN</sequence>
<gene>
    <name evidence="2" type="ORF">J2T10_001809</name>
</gene>
<dbReference type="EMBL" id="JAUSSW010000004">
    <property type="protein sequence ID" value="MDQ0102163.1"/>
    <property type="molecule type" value="Genomic_DNA"/>
</dbReference>
<evidence type="ECO:0000313" key="3">
    <source>
        <dbReference type="Proteomes" id="UP001244563"/>
    </source>
</evidence>
<evidence type="ECO:0000313" key="2">
    <source>
        <dbReference type="EMBL" id="MDQ0102163.1"/>
    </source>
</evidence>
<organism evidence="2 3">
    <name type="scientific">Paenarthrobacter nicotinovorans</name>
    <name type="common">Arthrobacter nicotinovorans</name>
    <dbReference type="NCBI Taxonomy" id="29320"/>
    <lineage>
        <taxon>Bacteria</taxon>
        <taxon>Bacillati</taxon>
        <taxon>Actinomycetota</taxon>
        <taxon>Actinomycetes</taxon>
        <taxon>Micrococcales</taxon>
        <taxon>Micrococcaceae</taxon>
        <taxon>Paenarthrobacter</taxon>
    </lineage>
</organism>
<protein>
    <submittedName>
        <fullName evidence="2">FtsH-binding integral membrane protein</fullName>
    </submittedName>
</protein>
<feature type="transmembrane region" description="Helical" evidence="1">
    <location>
        <begin position="18"/>
        <end position="38"/>
    </location>
</feature>